<dbReference type="Gene3D" id="1.25.40.10">
    <property type="entry name" value="Tetratricopeptide repeat domain"/>
    <property type="match status" value="1"/>
</dbReference>
<evidence type="ECO:0000256" key="6">
    <source>
        <dbReference type="SAM" id="SignalP"/>
    </source>
</evidence>
<sequence>MKAKYLLTLFSGLALTLSSCLGDLDVQPLDENVVTGEIAYSDAASYTKGLMKIYSVWAISGQDGEGSSDIENLDPGNAQLLRSWWNLQEVSTDECKVAWANDSWVPEINNMTWSNSKNESIEGVYQRCMFIVALANEYLKQVGNAPTDANPTQLRAEARFCRALAYYVLMDQYARPPFITESNYSVSPSPLSREELFGWIVKELTEIEKDLPAARQGIYGRADQGAVNALLARAYLNAEVYTGKAMYTECITACNKVIAGGYALTADYSNIFKADNNVVAKNEIIFPICFDGAATKTWGGMTFLICSSRGGAEYVLATDGVSSGWDGTRSTQNLVNKFAFSSNNKTAANIIDKRGIFYSEGRSVEIKTTPLGTFTSEGWAVYKFKNVKSNGSLASDTQFPDTDFPMLRLGDVYLMYAEAVLRGGAGGDKNTALGYVNELRKRGYGDDSGAITSTELTTDFILDERSRELYWEGTRRTDLIRYGLYTSGSYRWPFKGGVLEGVGVDNTRNIFPIPVTDLSVNGNLTQNPGY</sequence>
<dbReference type="SUPFAM" id="SSF48452">
    <property type="entry name" value="TPR-like"/>
    <property type="match status" value="1"/>
</dbReference>
<evidence type="ECO:0000256" key="2">
    <source>
        <dbReference type="ARBA" id="ARBA00006275"/>
    </source>
</evidence>
<keyword evidence="3 6" id="KW-0732">Signal</keyword>
<dbReference type="InterPro" id="IPR011990">
    <property type="entry name" value="TPR-like_helical_dom_sf"/>
</dbReference>
<evidence type="ECO:0000259" key="8">
    <source>
        <dbReference type="Pfam" id="PF14322"/>
    </source>
</evidence>
<evidence type="ECO:0000256" key="5">
    <source>
        <dbReference type="ARBA" id="ARBA00023237"/>
    </source>
</evidence>
<accession>A0A4Y9ITC7</accession>
<feature type="signal peptide" evidence="6">
    <location>
        <begin position="1"/>
        <end position="21"/>
    </location>
</feature>
<evidence type="ECO:0000256" key="3">
    <source>
        <dbReference type="ARBA" id="ARBA00022729"/>
    </source>
</evidence>
<dbReference type="OrthoDB" id="5694214at2"/>
<organism evidence="9 10">
    <name type="scientific">Dysgonomonas mossii</name>
    <dbReference type="NCBI Taxonomy" id="163665"/>
    <lineage>
        <taxon>Bacteria</taxon>
        <taxon>Pseudomonadati</taxon>
        <taxon>Bacteroidota</taxon>
        <taxon>Bacteroidia</taxon>
        <taxon>Bacteroidales</taxon>
        <taxon>Dysgonomonadaceae</taxon>
        <taxon>Dysgonomonas</taxon>
    </lineage>
</organism>
<comment type="subcellular location">
    <subcellularLocation>
        <location evidence="1">Cell outer membrane</location>
    </subcellularLocation>
</comment>
<evidence type="ECO:0000313" key="10">
    <source>
        <dbReference type="Proteomes" id="UP000298285"/>
    </source>
</evidence>
<reference evidence="9 10" key="1">
    <citation type="submission" date="2019-03" db="EMBL/GenBank/DDBJ databases">
        <title>Diversity of the mouse oral microbiome.</title>
        <authorList>
            <person name="Joseph S."/>
            <person name="Aduse-Opoku J."/>
            <person name="Curtis M."/>
            <person name="Wade W."/>
            <person name="Hashim A."/>
        </authorList>
    </citation>
    <scope>NUCLEOTIDE SEQUENCE [LARGE SCALE GENOMIC DNA]</scope>
    <source>
        <strain evidence="9 10">P11</strain>
    </source>
</reference>
<evidence type="ECO:0000259" key="7">
    <source>
        <dbReference type="Pfam" id="PF07980"/>
    </source>
</evidence>
<dbReference type="AlphaFoldDB" id="A0A4Y9ITC7"/>
<feature type="domain" description="RagB/SusD" evidence="7">
    <location>
        <begin position="357"/>
        <end position="530"/>
    </location>
</feature>
<dbReference type="EMBL" id="SPPK01000001">
    <property type="protein sequence ID" value="TFU90905.1"/>
    <property type="molecule type" value="Genomic_DNA"/>
</dbReference>
<name>A0A4Y9ITC7_9BACT</name>
<protein>
    <submittedName>
        <fullName evidence="9">RagB/SusD family nutrient uptake outer membrane protein</fullName>
    </submittedName>
</protein>
<dbReference type="InterPro" id="IPR033985">
    <property type="entry name" value="SusD-like_N"/>
</dbReference>
<keyword evidence="4" id="KW-0472">Membrane</keyword>
<proteinExistence type="inferred from homology"/>
<dbReference type="Pfam" id="PF14322">
    <property type="entry name" value="SusD-like_3"/>
    <property type="match status" value="1"/>
</dbReference>
<dbReference type="GO" id="GO:0009279">
    <property type="term" value="C:cell outer membrane"/>
    <property type="evidence" value="ECO:0007669"/>
    <property type="project" value="UniProtKB-SubCell"/>
</dbReference>
<comment type="similarity">
    <text evidence="2">Belongs to the SusD family.</text>
</comment>
<keyword evidence="5" id="KW-0998">Cell outer membrane</keyword>
<evidence type="ECO:0000256" key="1">
    <source>
        <dbReference type="ARBA" id="ARBA00004442"/>
    </source>
</evidence>
<dbReference type="PROSITE" id="PS51257">
    <property type="entry name" value="PROKAR_LIPOPROTEIN"/>
    <property type="match status" value="1"/>
</dbReference>
<dbReference type="Gene3D" id="1.10.3780.10">
    <property type="entry name" value="SusD-like"/>
    <property type="match status" value="1"/>
</dbReference>
<dbReference type="Proteomes" id="UP000298285">
    <property type="component" value="Unassembled WGS sequence"/>
</dbReference>
<dbReference type="Pfam" id="PF07980">
    <property type="entry name" value="SusD_RagB"/>
    <property type="match status" value="1"/>
</dbReference>
<dbReference type="RefSeq" id="WP_135103931.1">
    <property type="nucleotide sequence ID" value="NZ_SPPK01000001.1"/>
</dbReference>
<dbReference type="InterPro" id="IPR012944">
    <property type="entry name" value="SusD_RagB_dom"/>
</dbReference>
<dbReference type="Gene3D" id="1.25.40.390">
    <property type="match status" value="1"/>
</dbReference>
<comment type="caution">
    <text evidence="9">The sequence shown here is derived from an EMBL/GenBank/DDBJ whole genome shotgun (WGS) entry which is preliminary data.</text>
</comment>
<evidence type="ECO:0000256" key="4">
    <source>
        <dbReference type="ARBA" id="ARBA00023136"/>
    </source>
</evidence>
<feature type="domain" description="SusD-like N-terminal" evidence="8">
    <location>
        <begin position="98"/>
        <end position="236"/>
    </location>
</feature>
<feature type="chain" id="PRO_5021285509" evidence="6">
    <location>
        <begin position="22"/>
        <end position="530"/>
    </location>
</feature>
<dbReference type="CDD" id="cd08977">
    <property type="entry name" value="SusD"/>
    <property type="match status" value="1"/>
</dbReference>
<gene>
    <name evidence="9" type="ORF">E4T88_02685</name>
</gene>
<evidence type="ECO:0000313" key="9">
    <source>
        <dbReference type="EMBL" id="TFU90905.1"/>
    </source>
</evidence>